<evidence type="ECO:0000259" key="3">
    <source>
        <dbReference type="Pfam" id="PF03061"/>
    </source>
</evidence>
<dbReference type="InterPro" id="IPR039298">
    <property type="entry name" value="ACOT13"/>
</dbReference>
<dbReference type="Pfam" id="PF03061">
    <property type="entry name" value="4HBT"/>
    <property type="match status" value="1"/>
</dbReference>
<dbReference type="SUPFAM" id="SSF54637">
    <property type="entry name" value="Thioesterase/thiol ester dehydrase-isomerase"/>
    <property type="match status" value="1"/>
</dbReference>
<organism evidence="4 5">
    <name type="scientific">SAR86 cluster bacterium</name>
    <dbReference type="NCBI Taxonomy" id="2030880"/>
    <lineage>
        <taxon>Bacteria</taxon>
        <taxon>Pseudomonadati</taxon>
        <taxon>Pseudomonadota</taxon>
        <taxon>Gammaproteobacteria</taxon>
        <taxon>SAR86 cluster</taxon>
    </lineage>
</organism>
<dbReference type="AlphaFoldDB" id="A0A2A4XEG2"/>
<dbReference type="InterPro" id="IPR003736">
    <property type="entry name" value="PAAI_dom"/>
</dbReference>
<feature type="domain" description="Thioesterase" evidence="3">
    <location>
        <begin position="53"/>
        <end position="125"/>
    </location>
</feature>
<accession>A0A2A4XEG2</accession>
<evidence type="ECO:0000256" key="2">
    <source>
        <dbReference type="ARBA" id="ARBA00022801"/>
    </source>
</evidence>
<gene>
    <name evidence="4" type="ORF">COB20_02320</name>
</gene>
<evidence type="ECO:0000313" key="5">
    <source>
        <dbReference type="Proteomes" id="UP000218767"/>
    </source>
</evidence>
<evidence type="ECO:0000313" key="4">
    <source>
        <dbReference type="EMBL" id="PCI80950.1"/>
    </source>
</evidence>
<dbReference type="NCBIfam" id="TIGR00369">
    <property type="entry name" value="unchar_dom_1"/>
    <property type="match status" value="1"/>
</dbReference>
<dbReference type="PANTHER" id="PTHR21660:SF1">
    <property type="entry name" value="ACYL-COENZYME A THIOESTERASE 13"/>
    <property type="match status" value="1"/>
</dbReference>
<dbReference type="GO" id="GO:0047617">
    <property type="term" value="F:fatty acyl-CoA hydrolase activity"/>
    <property type="evidence" value="ECO:0007669"/>
    <property type="project" value="InterPro"/>
</dbReference>
<comment type="caution">
    <text evidence="4">The sequence shown here is derived from an EMBL/GenBank/DDBJ whole genome shotgun (WGS) entry which is preliminary data.</text>
</comment>
<sequence>MSLNPEEYEIDSNYRHWEGDKAEDYIGPFFFTMDGENTRTAFRVQEHHCNAHDTLHGGVLMALADYTLCLCANGGETESVVTISCNSEFIAPAHRGDLVEGRGELTRRGGSMVFSRCQLFVGETVVLTSSAVIKRLRKK</sequence>
<dbReference type="InterPro" id="IPR029069">
    <property type="entry name" value="HotDog_dom_sf"/>
</dbReference>
<comment type="similarity">
    <text evidence="1">Belongs to the thioesterase PaaI family.</text>
</comment>
<dbReference type="CDD" id="cd03443">
    <property type="entry name" value="PaaI_thioesterase"/>
    <property type="match status" value="1"/>
</dbReference>
<proteinExistence type="inferred from homology"/>
<dbReference type="InterPro" id="IPR006683">
    <property type="entry name" value="Thioestr_dom"/>
</dbReference>
<dbReference type="Gene3D" id="3.10.129.10">
    <property type="entry name" value="Hotdog Thioesterase"/>
    <property type="match status" value="1"/>
</dbReference>
<reference evidence="5" key="1">
    <citation type="submission" date="2017-08" db="EMBL/GenBank/DDBJ databases">
        <title>A dynamic microbial community with high functional redundancy inhabits the cold, oxic subseafloor aquifer.</title>
        <authorList>
            <person name="Tully B.J."/>
            <person name="Wheat C.G."/>
            <person name="Glazer B.T."/>
            <person name="Huber J.A."/>
        </authorList>
    </citation>
    <scope>NUCLEOTIDE SEQUENCE [LARGE SCALE GENOMIC DNA]</scope>
</reference>
<evidence type="ECO:0000256" key="1">
    <source>
        <dbReference type="ARBA" id="ARBA00008324"/>
    </source>
</evidence>
<name>A0A2A4XEG2_9GAMM</name>
<protein>
    <submittedName>
        <fullName evidence="4">Thioesterase</fullName>
    </submittedName>
</protein>
<dbReference type="Proteomes" id="UP000218767">
    <property type="component" value="Unassembled WGS sequence"/>
</dbReference>
<dbReference type="EMBL" id="NVUL01000007">
    <property type="protein sequence ID" value="PCI80950.1"/>
    <property type="molecule type" value="Genomic_DNA"/>
</dbReference>
<keyword evidence="2" id="KW-0378">Hydrolase</keyword>
<dbReference type="PANTHER" id="PTHR21660">
    <property type="entry name" value="THIOESTERASE SUPERFAMILY MEMBER-RELATED"/>
    <property type="match status" value="1"/>
</dbReference>